<evidence type="ECO:0008006" key="4">
    <source>
        <dbReference type="Google" id="ProtNLM"/>
    </source>
</evidence>
<keyword evidence="1" id="KW-0472">Membrane</keyword>
<dbReference type="RefSeq" id="WP_071807784.1">
    <property type="nucleotide sequence ID" value="NZ_MEIA01000285.1"/>
</dbReference>
<sequence>MKWYLSALRNYANVNGRAGRAEYWWFRLVDALISAALLGLAIVVSRLAHDGAPAIGVALTAVFFLYALVMVLPNWAASVRRLHDTDRSGATLLFGLIPLVGGIVLLVLLSSSGTRGPNRYGPDSTMPPDAYQPGSATLPPGAVPAAATFGSGPPGPAHPAQPYPYPQAQPFIQSKPKFLARLILVPVLLLAACMFGGPAVIDLARGPSDDGQPTTSGNASTPRVEASAVARDGAAKVHGVATAGSRRSAYPVRQIADLTRVCDGWYYPKAPRYTGLAPHPIVTASRNRLLNDAWEVSENFEAPDVAWPPAKDAWRPSDPTKVRVVACADRVATRSKVRTCHVDSKPPADVTMKQAVFRVTLYEVATRNKLMQTRMTGDNEDCGPIFILVDQHDQTYTSISDRQMWETLRRYVEH</sequence>
<dbReference type="Proteomes" id="UP000182486">
    <property type="component" value="Unassembled WGS sequence"/>
</dbReference>
<accession>A0A1K0FFT9</accession>
<keyword evidence="3" id="KW-1185">Reference proteome</keyword>
<dbReference type="InterPro" id="IPR008523">
    <property type="entry name" value="DUF805"/>
</dbReference>
<evidence type="ECO:0000256" key="1">
    <source>
        <dbReference type="SAM" id="Phobius"/>
    </source>
</evidence>
<dbReference type="AlphaFoldDB" id="A0A1K0FFT9"/>
<gene>
    <name evidence="2" type="ORF">BG844_24735</name>
</gene>
<evidence type="ECO:0000313" key="3">
    <source>
        <dbReference type="Proteomes" id="UP000182486"/>
    </source>
</evidence>
<protein>
    <recommendedName>
        <fullName evidence="4">DUF805 domain-containing protein</fullName>
    </recommendedName>
</protein>
<evidence type="ECO:0000313" key="2">
    <source>
        <dbReference type="EMBL" id="OJF11705.1"/>
    </source>
</evidence>
<feature type="transmembrane region" description="Helical" evidence="1">
    <location>
        <begin position="178"/>
        <end position="201"/>
    </location>
</feature>
<dbReference type="Pfam" id="PF05656">
    <property type="entry name" value="DUF805"/>
    <property type="match status" value="1"/>
</dbReference>
<comment type="caution">
    <text evidence="2">The sequence shown here is derived from an EMBL/GenBank/DDBJ whole genome shotgun (WGS) entry which is preliminary data.</text>
</comment>
<keyword evidence="1" id="KW-1133">Transmembrane helix</keyword>
<name>A0A1K0FFT9_9ACTN</name>
<organism evidence="2 3">
    <name type="scientific">Couchioplanes caeruleus subsp. caeruleus</name>
    <dbReference type="NCBI Taxonomy" id="56427"/>
    <lineage>
        <taxon>Bacteria</taxon>
        <taxon>Bacillati</taxon>
        <taxon>Actinomycetota</taxon>
        <taxon>Actinomycetes</taxon>
        <taxon>Micromonosporales</taxon>
        <taxon>Micromonosporaceae</taxon>
        <taxon>Couchioplanes</taxon>
    </lineage>
</organism>
<keyword evidence="1" id="KW-0812">Transmembrane</keyword>
<dbReference type="PANTHER" id="PTHR34980:SF2">
    <property type="entry name" value="INNER MEMBRANE PROTEIN YHAH-RELATED"/>
    <property type="match status" value="1"/>
</dbReference>
<reference evidence="2 3" key="1">
    <citation type="submission" date="2016-09" db="EMBL/GenBank/DDBJ databases">
        <title>Couchioplanes caeruleus draft genome sequence.</title>
        <authorList>
            <person name="Sheehan J."/>
            <person name="Caffrey P."/>
        </authorList>
    </citation>
    <scope>NUCLEOTIDE SEQUENCE [LARGE SCALE GENOMIC DNA]</scope>
    <source>
        <strain evidence="2 3">DSM 43634</strain>
    </source>
</reference>
<feature type="transmembrane region" description="Helical" evidence="1">
    <location>
        <begin position="56"/>
        <end position="77"/>
    </location>
</feature>
<dbReference type="PANTHER" id="PTHR34980">
    <property type="entry name" value="INNER MEMBRANE PROTEIN-RELATED-RELATED"/>
    <property type="match status" value="1"/>
</dbReference>
<feature type="transmembrane region" description="Helical" evidence="1">
    <location>
        <begin position="89"/>
        <end position="109"/>
    </location>
</feature>
<dbReference type="EMBL" id="MEIA01000285">
    <property type="protein sequence ID" value="OJF11705.1"/>
    <property type="molecule type" value="Genomic_DNA"/>
</dbReference>
<dbReference type="GO" id="GO:0005886">
    <property type="term" value="C:plasma membrane"/>
    <property type="evidence" value="ECO:0007669"/>
    <property type="project" value="TreeGrafter"/>
</dbReference>
<feature type="transmembrane region" description="Helical" evidence="1">
    <location>
        <begin position="24"/>
        <end position="44"/>
    </location>
</feature>
<proteinExistence type="predicted"/>